<dbReference type="PROSITE" id="PS50297">
    <property type="entry name" value="ANK_REP_REGION"/>
    <property type="match status" value="2"/>
</dbReference>
<dbReference type="Gene3D" id="1.25.40.20">
    <property type="entry name" value="Ankyrin repeat-containing domain"/>
    <property type="match status" value="1"/>
</dbReference>
<evidence type="ECO:0000313" key="5">
    <source>
        <dbReference type="Proteomes" id="UP000241546"/>
    </source>
</evidence>
<dbReference type="InterPro" id="IPR056884">
    <property type="entry name" value="NPHP3-like_N"/>
</dbReference>
<dbReference type="SUPFAM" id="SSF53167">
    <property type="entry name" value="Purine and uridine phosphorylases"/>
    <property type="match status" value="1"/>
</dbReference>
<sequence length="815" mass="91216">MSIARSMLDDRHHELAVPRNDDPLYTLGTIGSYKVVIICPRRPSSQASVIKSLSATLHEKFSSVKYCFITGVGSSIRPNVRLGDVIADVGQGELELEHVSWWKTGEWTELPKTLLAILREVKLHQTRLGSRITEHVDREKSAMSATGSISLTADQLEDFLFKANYDHVENSTTGPDGNFSRHETLRSSRSIEKPCGSCDMSQIINRLPREKRVHCGMTASSNQIIIKNALERDELGRHLPDDVLCMEQDAAGLTSALPYLLICGISDYADSHGNDSWKDHATAAAAACVREILLHMPLHAFFCHGIPGSGKSVLAAAVLDHLIEVFHPDATVKICYIFCRLDQAEQGVLGLMSSILKQMCQVEQSLPQVLQDLFDSHSKQSTKPSVDEICSAVEALVLMSSRTFIVVDALDELEPGIAQHFVSRLFSLQYQTKANIFAVSRSVYDIVRRFRDHGSIIMEHRAREDDINRYVENNMDQMPNFVHANPVLQDKLKIEIVKLTNGMFLYTEHLIESVRGCTTNRSMLRYLDTIMRRIQKQDADHTDLAIHILIWAEVTRGSLTIKALQHALANIPDEASILSRIGFCHLSVRECFRAQKSKWFPDARLHIAKTCLTYVSFDTFNSGMAQGKEEYNDRLLLNPFFEYASTGWGLYARVEADLIDSLHFLVKEQNVAAAAQVYFQRIPQITLSEFAAFKQPVGLHLAACFGLIEAATFLLGTYDLAVISGHENMVELLIHKHADIESKDSRGRTALSLAVKWGRVSIVDLLVKHGAKVNFYDEDGHSPLLQAIEANNEDIAQLLLEHGADIETEDSGWRT</sequence>
<dbReference type="Pfam" id="PF24883">
    <property type="entry name" value="NPHP3_N"/>
    <property type="match status" value="1"/>
</dbReference>
<dbReference type="PROSITE" id="PS50088">
    <property type="entry name" value="ANK_REPEAT"/>
    <property type="match status" value="2"/>
</dbReference>
<dbReference type="Pfam" id="PF12796">
    <property type="entry name" value="Ank_2"/>
    <property type="match status" value="1"/>
</dbReference>
<name>A0A2T4BAB9_9HYPO</name>
<dbReference type="OrthoDB" id="1577640at2759"/>
<keyword evidence="2" id="KW-0040">ANK repeat</keyword>
<dbReference type="EMBL" id="KZ680213">
    <property type="protein sequence ID" value="PTB66159.1"/>
    <property type="molecule type" value="Genomic_DNA"/>
</dbReference>
<dbReference type="InterPro" id="IPR035994">
    <property type="entry name" value="Nucleoside_phosphorylase_sf"/>
</dbReference>
<feature type="domain" description="Nephrocystin 3-like N-terminal" evidence="3">
    <location>
        <begin position="300"/>
        <end position="441"/>
    </location>
</feature>
<dbReference type="Gene3D" id="3.40.50.300">
    <property type="entry name" value="P-loop containing nucleotide triphosphate hydrolases"/>
    <property type="match status" value="1"/>
</dbReference>
<organism evidence="4 5">
    <name type="scientific">Trichoderma citrinoviride</name>
    <dbReference type="NCBI Taxonomy" id="58853"/>
    <lineage>
        <taxon>Eukaryota</taxon>
        <taxon>Fungi</taxon>
        <taxon>Dikarya</taxon>
        <taxon>Ascomycota</taxon>
        <taxon>Pezizomycotina</taxon>
        <taxon>Sordariomycetes</taxon>
        <taxon>Hypocreomycetidae</taxon>
        <taxon>Hypocreales</taxon>
        <taxon>Hypocreaceae</taxon>
        <taxon>Trichoderma</taxon>
    </lineage>
</organism>
<dbReference type="PANTHER" id="PTHR10039:SF15">
    <property type="entry name" value="NACHT DOMAIN-CONTAINING PROTEIN"/>
    <property type="match status" value="1"/>
</dbReference>
<accession>A0A2T4BAB9</accession>
<protein>
    <recommendedName>
        <fullName evidence="3">Nephrocystin 3-like N-terminal domain-containing protein</fullName>
    </recommendedName>
</protein>
<keyword evidence="5" id="KW-1185">Reference proteome</keyword>
<dbReference type="InterPro" id="IPR027417">
    <property type="entry name" value="P-loop_NTPase"/>
</dbReference>
<proteinExistence type="predicted"/>
<dbReference type="InterPro" id="IPR036770">
    <property type="entry name" value="Ankyrin_rpt-contain_sf"/>
</dbReference>
<dbReference type="SMART" id="SM00248">
    <property type="entry name" value="ANK"/>
    <property type="match status" value="3"/>
</dbReference>
<evidence type="ECO:0000256" key="1">
    <source>
        <dbReference type="ARBA" id="ARBA00022737"/>
    </source>
</evidence>
<dbReference type="PRINTS" id="PR01415">
    <property type="entry name" value="ANKYRIN"/>
</dbReference>
<dbReference type="GO" id="GO:0003824">
    <property type="term" value="F:catalytic activity"/>
    <property type="evidence" value="ECO:0007669"/>
    <property type="project" value="InterPro"/>
</dbReference>
<feature type="repeat" description="ANK" evidence="2">
    <location>
        <begin position="746"/>
        <end position="778"/>
    </location>
</feature>
<dbReference type="RefSeq" id="XP_024749479.1">
    <property type="nucleotide sequence ID" value="XM_024895228.1"/>
</dbReference>
<dbReference type="PANTHER" id="PTHR10039">
    <property type="entry name" value="AMELOGENIN"/>
    <property type="match status" value="1"/>
</dbReference>
<feature type="repeat" description="ANK" evidence="2">
    <location>
        <begin position="779"/>
        <end position="811"/>
    </location>
</feature>
<dbReference type="GeneID" id="36603346"/>
<dbReference type="AlphaFoldDB" id="A0A2T4BAB9"/>
<dbReference type="Gene3D" id="3.40.50.1580">
    <property type="entry name" value="Nucleoside phosphorylase domain"/>
    <property type="match status" value="1"/>
</dbReference>
<dbReference type="SUPFAM" id="SSF48403">
    <property type="entry name" value="Ankyrin repeat"/>
    <property type="match status" value="1"/>
</dbReference>
<evidence type="ECO:0000259" key="3">
    <source>
        <dbReference type="Pfam" id="PF24883"/>
    </source>
</evidence>
<reference evidence="5" key="1">
    <citation type="submission" date="2016-07" db="EMBL/GenBank/DDBJ databases">
        <title>Multiple horizontal gene transfer events from other fungi enriched the ability of initially mycotrophic Trichoderma (Ascomycota) to feed on dead plant biomass.</title>
        <authorList>
            <consortium name="DOE Joint Genome Institute"/>
            <person name="Atanasova L."/>
            <person name="Chenthamara K."/>
            <person name="Zhang J."/>
            <person name="Grujic M."/>
            <person name="Henrissat B."/>
            <person name="Kuo A."/>
            <person name="Aerts A."/>
            <person name="Salamov A."/>
            <person name="Lipzen A."/>
            <person name="Labutti K."/>
            <person name="Barry K."/>
            <person name="Miao Y."/>
            <person name="Rahimi M.J."/>
            <person name="Shen Q."/>
            <person name="Grigoriev I.V."/>
            <person name="Kubicek C.P."/>
            <person name="Druzhinina I.S."/>
        </authorList>
    </citation>
    <scope>NUCLEOTIDE SEQUENCE [LARGE SCALE GENOMIC DNA]</scope>
    <source>
        <strain evidence="5">TUCIM 6016</strain>
    </source>
</reference>
<evidence type="ECO:0000256" key="2">
    <source>
        <dbReference type="PROSITE-ProRule" id="PRU00023"/>
    </source>
</evidence>
<gene>
    <name evidence="4" type="ORF">BBK36DRAFT_1168784</name>
</gene>
<dbReference type="GO" id="GO:0009116">
    <property type="term" value="P:nucleoside metabolic process"/>
    <property type="evidence" value="ECO:0007669"/>
    <property type="project" value="InterPro"/>
</dbReference>
<evidence type="ECO:0000313" key="4">
    <source>
        <dbReference type="EMBL" id="PTB66159.1"/>
    </source>
</evidence>
<keyword evidence="1" id="KW-0677">Repeat</keyword>
<dbReference type="SUPFAM" id="SSF52540">
    <property type="entry name" value="P-loop containing nucleoside triphosphate hydrolases"/>
    <property type="match status" value="1"/>
</dbReference>
<dbReference type="Proteomes" id="UP000241546">
    <property type="component" value="Unassembled WGS sequence"/>
</dbReference>
<dbReference type="InterPro" id="IPR002110">
    <property type="entry name" value="Ankyrin_rpt"/>
</dbReference>